<feature type="region of interest" description="Disordered" evidence="2">
    <location>
        <begin position="570"/>
        <end position="623"/>
    </location>
</feature>
<dbReference type="AlphaFoldDB" id="A0A1I8GHQ5"/>
<feature type="region of interest" description="Disordered" evidence="2">
    <location>
        <begin position="685"/>
        <end position="973"/>
    </location>
</feature>
<feature type="compositionally biased region" description="Basic and acidic residues" evidence="2">
    <location>
        <begin position="695"/>
        <end position="709"/>
    </location>
</feature>
<evidence type="ECO:0000313" key="4">
    <source>
        <dbReference type="WBParaSite" id="maker-uti_cns_0002046-snap-gene-0.13-mRNA-1"/>
    </source>
</evidence>
<organism evidence="3 4">
    <name type="scientific">Macrostomum lignano</name>
    <dbReference type="NCBI Taxonomy" id="282301"/>
    <lineage>
        <taxon>Eukaryota</taxon>
        <taxon>Metazoa</taxon>
        <taxon>Spiralia</taxon>
        <taxon>Lophotrochozoa</taxon>
        <taxon>Platyhelminthes</taxon>
        <taxon>Rhabditophora</taxon>
        <taxon>Macrostomorpha</taxon>
        <taxon>Macrostomida</taxon>
        <taxon>Macrostomidae</taxon>
        <taxon>Macrostomum</taxon>
    </lineage>
</organism>
<name>A0A1I8GHQ5_9PLAT</name>
<dbReference type="GO" id="GO:0036064">
    <property type="term" value="C:ciliary basal body"/>
    <property type="evidence" value="ECO:0007669"/>
    <property type="project" value="TreeGrafter"/>
</dbReference>
<feature type="compositionally biased region" description="Acidic residues" evidence="2">
    <location>
        <begin position="610"/>
        <end position="623"/>
    </location>
</feature>
<feature type="compositionally biased region" description="Basic and acidic residues" evidence="2">
    <location>
        <begin position="962"/>
        <end position="973"/>
    </location>
</feature>
<feature type="compositionally biased region" description="Low complexity" evidence="2">
    <location>
        <begin position="1"/>
        <end position="28"/>
    </location>
</feature>
<sequence>PDLHPSSQASGGSASGRPSSRQSRRSSAGSGGSAISTDRASSGPDDAQSRVFLALKQRGDVEQLKAHLRKRLFEAIQQQQQLPKQQPPREMDDIDRAAATLVAEHLRTAGFPYSLSVFVPESGLSSGGLLDRNSLQELLRLPADGGFHRRLVAAPDGASVLRTVLQHLAEAGGGAGGVNAGVQTAESHPAEALLAARMAAIDSQFDQRARQQKRQPESSAASVEAALLQCRRETEERMRKQLQADMQRFREGELAKVRLEERVAMQKELEARRREMEAEYRLRFTRLVDREGSCDDALARQLKEQERECYLRRQTLLEQIDLAKERENQLRRDREAWEREQTVRQEQLRALDQSLVDRETKLKAGELLLETRLKDEVAKMKLSEETKYFQKWKELELQDARNKGAGLCNSAVALGKSSSLSLLIRCTRLIAEERAIIEREREASRKLREDLMQRQSLLNEMEVADYPRLKEENAALKREIELLNNRAAELRIECESERQRAQRTSQDSGQELERLRQAAAALEQQRSGLERRLQEEAANASRCQSEAEAARQEAAELRRQLTAAEEAWAAADRQAQLQPRQLAGGSAQPPRSARSFGVGSARVAPSEIGGGDDDGGGGDEEGESLNQAYRSFQHRLQQSVFQPPPQPHQRQRLLQSNSNAAAMAPDNDEDDDEASDSRWLLGNSQRRLVGSPPNQERHHQLTGDWDSRHHQLTGDWDSRQHQLTGDWDSRQFGSDPASIPYGGISLDNLEKRGDASVQRGEGGGGGGGGGSGLDKTEAEAAKPASPKHLAAVTFDLGTASSGKSSTAQQEQQEQEQQSQFPEQPDHVNYSGHTSHDVGSSGDILGPQEAQSQPETLMLSLDETWKTSKTASEENLDDQPEKPEAAAAAPAGVDPVMQKYMSMVAKRREEEKQGQQRPPEPPKARSRVTVSYSPDPSDEDEGGISDGGGGRGGNAGMDSSDASDPKKDNSEGFW</sequence>
<dbReference type="GO" id="GO:0005576">
    <property type="term" value="C:extracellular region"/>
    <property type="evidence" value="ECO:0007669"/>
    <property type="project" value="GOC"/>
</dbReference>
<dbReference type="GO" id="GO:0060287">
    <property type="term" value="P:epithelial cilium movement involved in determination of left/right asymmetry"/>
    <property type="evidence" value="ECO:0007669"/>
    <property type="project" value="TreeGrafter"/>
</dbReference>
<evidence type="ECO:0000313" key="3">
    <source>
        <dbReference type="Proteomes" id="UP000095280"/>
    </source>
</evidence>
<dbReference type="InterPro" id="IPR055289">
    <property type="entry name" value="OFD1"/>
</dbReference>
<feature type="compositionally biased region" description="Gly residues" evidence="2">
    <location>
        <begin position="760"/>
        <end position="772"/>
    </location>
</feature>
<dbReference type="PANTHER" id="PTHR39063">
    <property type="entry name" value="ORAL-FACIAL-DIGITAL SYNDROME 1 PROTEIN HOMOLOG"/>
    <property type="match status" value="1"/>
</dbReference>
<feature type="coiled-coil region" evidence="1">
    <location>
        <begin position="225"/>
        <end position="279"/>
    </location>
</feature>
<reference evidence="4" key="1">
    <citation type="submission" date="2016-11" db="UniProtKB">
        <authorList>
            <consortium name="WormBaseParasite"/>
        </authorList>
    </citation>
    <scope>IDENTIFICATION</scope>
</reference>
<dbReference type="WBParaSite" id="maker-uti_cns_0002046-snap-gene-0.13-mRNA-1">
    <property type="protein sequence ID" value="maker-uti_cns_0002046-snap-gene-0.13-mRNA-1"/>
    <property type="gene ID" value="maker-uti_cns_0002046-snap-gene-0.13"/>
</dbReference>
<keyword evidence="3" id="KW-1185">Reference proteome</keyword>
<feature type="compositionally biased region" description="Gly residues" evidence="2">
    <location>
        <begin position="943"/>
        <end position="954"/>
    </location>
</feature>
<dbReference type="GO" id="GO:0005813">
    <property type="term" value="C:centrosome"/>
    <property type="evidence" value="ECO:0007669"/>
    <property type="project" value="TreeGrafter"/>
</dbReference>
<feature type="compositionally biased region" description="Polar residues" evidence="2">
    <location>
        <begin position="798"/>
        <end position="807"/>
    </location>
</feature>
<dbReference type="InterPro" id="IPR006594">
    <property type="entry name" value="LisH"/>
</dbReference>
<dbReference type="Proteomes" id="UP000095280">
    <property type="component" value="Unplaced"/>
</dbReference>
<protein>
    <submittedName>
        <fullName evidence="4">LisH domain-containing protein</fullName>
    </submittedName>
</protein>
<dbReference type="Pfam" id="PF16045">
    <property type="entry name" value="LisH_2"/>
    <property type="match status" value="1"/>
</dbReference>
<feature type="compositionally biased region" description="Low complexity" evidence="2">
    <location>
        <begin position="808"/>
        <end position="822"/>
    </location>
</feature>
<feature type="region of interest" description="Disordered" evidence="2">
    <location>
        <begin position="1"/>
        <end position="46"/>
    </location>
</feature>
<dbReference type="PROSITE" id="PS50896">
    <property type="entry name" value="LISH"/>
    <property type="match status" value="1"/>
</dbReference>
<evidence type="ECO:0000256" key="1">
    <source>
        <dbReference type="SAM" id="Coils"/>
    </source>
</evidence>
<proteinExistence type="predicted"/>
<dbReference type="PANTHER" id="PTHR39063:SF1">
    <property type="entry name" value="OFD1 CENTRIOLE AND CENTRIOLAR SATELLITE PROTEIN"/>
    <property type="match status" value="1"/>
</dbReference>
<feature type="coiled-coil region" evidence="1">
    <location>
        <begin position="313"/>
        <end position="340"/>
    </location>
</feature>
<evidence type="ECO:0000256" key="2">
    <source>
        <dbReference type="SAM" id="MobiDB-lite"/>
    </source>
</evidence>
<keyword evidence="1" id="KW-0175">Coiled coil</keyword>
<accession>A0A1I8GHQ5</accession>